<proteinExistence type="predicted"/>
<dbReference type="RefSeq" id="WP_094369415.1">
    <property type="nucleotide sequence ID" value="NZ_NOJY02000008.1"/>
</dbReference>
<name>A0A371J5W9_9FIRM</name>
<evidence type="ECO:0000259" key="1">
    <source>
        <dbReference type="Pfam" id="PF08000"/>
    </source>
</evidence>
<evidence type="ECO:0000313" key="3">
    <source>
        <dbReference type="Proteomes" id="UP000215694"/>
    </source>
</evidence>
<dbReference type="OrthoDB" id="9803613at2"/>
<sequence length="136" mass="15087">MSLFNKLAGYGSMDNSFEKKLADYMIDGEEIIMGFTFIRDSIVLSNYGIYMMDVQGITGKKIEVKFFPGKNVKSISFESASTFDLDVDIKIGVDGNSVVGQSGIPHNAPISFKVPKQQSEEAKQIVKLVKQCYLVK</sequence>
<protein>
    <submittedName>
        <fullName evidence="2">PH domain-containing protein</fullName>
    </submittedName>
</protein>
<keyword evidence="3" id="KW-1185">Reference proteome</keyword>
<feature type="domain" description="Bacterial Pleckstrin homology" evidence="1">
    <location>
        <begin position="15"/>
        <end position="99"/>
    </location>
</feature>
<comment type="caution">
    <text evidence="2">The sequence shown here is derived from an EMBL/GenBank/DDBJ whole genome shotgun (WGS) entry which is preliminary data.</text>
</comment>
<dbReference type="Proteomes" id="UP000215694">
    <property type="component" value="Unassembled WGS sequence"/>
</dbReference>
<accession>A0A371J5W9</accession>
<gene>
    <name evidence="2" type="ORF">CHL78_006215</name>
</gene>
<dbReference type="PANTHER" id="PTHR35796:SF3">
    <property type="entry name" value="BHLH DOMAIN-CONTAINING PROTEIN"/>
    <property type="match status" value="1"/>
</dbReference>
<dbReference type="SUPFAM" id="SSF50729">
    <property type="entry name" value="PH domain-like"/>
    <property type="match status" value="1"/>
</dbReference>
<reference evidence="2 3" key="1">
    <citation type="journal article" date="2017" name="Genome Announc.">
        <title>Draft Genome Sequence of Romboutsia weinsteinii sp. nov. Strain CCRI-19649(T) Isolated from Surface Water.</title>
        <authorList>
            <person name="Maheux A.F."/>
            <person name="Boudreau D.K."/>
            <person name="Berube E."/>
            <person name="Boissinot M."/>
            <person name="Cantin P."/>
            <person name="Raymond F."/>
            <person name="Corbeil J."/>
            <person name="Omar R.F."/>
            <person name="Bergeron M.G."/>
        </authorList>
    </citation>
    <scope>NUCLEOTIDE SEQUENCE [LARGE SCALE GENOMIC DNA]</scope>
    <source>
        <strain evidence="2 3">CCRI-19649</strain>
    </source>
</reference>
<dbReference type="Pfam" id="PF08000">
    <property type="entry name" value="bPH_1"/>
    <property type="match status" value="1"/>
</dbReference>
<dbReference type="PANTHER" id="PTHR35796">
    <property type="entry name" value="HYPOTHETICAL CYTOSOLIC PROTEIN"/>
    <property type="match status" value="1"/>
</dbReference>
<dbReference type="InterPro" id="IPR012544">
    <property type="entry name" value="PHb"/>
</dbReference>
<dbReference type="Gene3D" id="2.30.29.50">
    <property type="entry name" value="Bacterial Pleckstrin homology domain"/>
    <property type="match status" value="1"/>
</dbReference>
<evidence type="ECO:0000313" key="2">
    <source>
        <dbReference type="EMBL" id="RDY28180.1"/>
    </source>
</evidence>
<organism evidence="2 3">
    <name type="scientific">Romboutsia weinsteinii</name>
    <dbReference type="NCBI Taxonomy" id="2020949"/>
    <lineage>
        <taxon>Bacteria</taxon>
        <taxon>Bacillati</taxon>
        <taxon>Bacillota</taxon>
        <taxon>Clostridia</taxon>
        <taxon>Peptostreptococcales</taxon>
        <taxon>Peptostreptococcaceae</taxon>
        <taxon>Romboutsia</taxon>
    </lineage>
</organism>
<dbReference type="EMBL" id="NOJY02000008">
    <property type="protein sequence ID" value="RDY28180.1"/>
    <property type="molecule type" value="Genomic_DNA"/>
</dbReference>
<dbReference type="InterPro" id="IPR037063">
    <property type="entry name" value="PHb_sf"/>
</dbReference>
<dbReference type="AlphaFoldDB" id="A0A371J5W9"/>